<dbReference type="EMBL" id="BRYB01002835">
    <property type="protein sequence ID" value="GMI26164.1"/>
    <property type="molecule type" value="Genomic_DNA"/>
</dbReference>
<feature type="domain" description="RING-type" evidence="6">
    <location>
        <begin position="220"/>
        <end position="264"/>
    </location>
</feature>
<feature type="compositionally biased region" description="Pro residues" evidence="5">
    <location>
        <begin position="375"/>
        <end position="392"/>
    </location>
</feature>
<organism evidence="8 9">
    <name type="scientific">Tetraparma gracilis</name>
    <dbReference type="NCBI Taxonomy" id="2962635"/>
    <lineage>
        <taxon>Eukaryota</taxon>
        <taxon>Sar</taxon>
        <taxon>Stramenopiles</taxon>
        <taxon>Ochrophyta</taxon>
        <taxon>Bolidophyceae</taxon>
        <taxon>Parmales</taxon>
        <taxon>Triparmaceae</taxon>
        <taxon>Tetraparma</taxon>
    </lineage>
</organism>
<feature type="domain" description="RING-type" evidence="6">
    <location>
        <begin position="416"/>
        <end position="479"/>
    </location>
</feature>
<feature type="region of interest" description="Disordered" evidence="5">
    <location>
        <begin position="19"/>
        <end position="52"/>
    </location>
</feature>
<keyword evidence="2 4" id="KW-0863">Zinc-finger</keyword>
<feature type="compositionally biased region" description="Low complexity" evidence="5">
    <location>
        <begin position="25"/>
        <end position="37"/>
    </location>
</feature>
<dbReference type="InterPro" id="IPR001876">
    <property type="entry name" value="Znf_RanBP2"/>
</dbReference>
<reference evidence="8 9" key="1">
    <citation type="journal article" date="2023" name="Commun. Biol.">
        <title>Genome analysis of Parmales, the sister group of diatoms, reveals the evolutionary specialization of diatoms from phago-mixotrophs to photoautotrophs.</title>
        <authorList>
            <person name="Ban H."/>
            <person name="Sato S."/>
            <person name="Yoshikawa S."/>
            <person name="Yamada K."/>
            <person name="Nakamura Y."/>
            <person name="Ichinomiya M."/>
            <person name="Sato N."/>
            <person name="Blanc-Mathieu R."/>
            <person name="Endo H."/>
            <person name="Kuwata A."/>
            <person name="Ogata H."/>
        </authorList>
    </citation>
    <scope>NUCLEOTIDE SEQUENCE [LARGE SCALE GENOMIC DNA]</scope>
</reference>
<evidence type="ECO:0000259" key="6">
    <source>
        <dbReference type="PROSITE" id="PS50089"/>
    </source>
</evidence>
<evidence type="ECO:0000256" key="3">
    <source>
        <dbReference type="ARBA" id="ARBA00022833"/>
    </source>
</evidence>
<dbReference type="SMART" id="SM00184">
    <property type="entry name" value="RING"/>
    <property type="match status" value="2"/>
</dbReference>
<dbReference type="PANTHER" id="PTHR14991">
    <property type="entry name" value="RING FINGER PROTEIN 32"/>
    <property type="match status" value="1"/>
</dbReference>
<evidence type="ECO:0000256" key="5">
    <source>
        <dbReference type="SAM" id="MobiDB-lite"/>
    </source>
</evidence>
<evidence type="ECO:0000256" key="2">
    <source>
        <dbReference type="ARBA" id="ARBA00022771"/>
    </source>
</evidence>
<gene>
    <name evidence="8" type="ORF">TeGR_g2084</name>
</gene>
<feature type="compositionally biased region" description="Low complexity" evidence="5">
    <location>
        <begin position="80"/>
        <end position="100"/>
    </location>
</feature>
<keyword evidence="1" id="KW-0479">Metal-binding</keyword>
<dbReference type="PROSITE" id="PS50199">
    <property type="entry name" value="ZF_RANBP2_2"/>
    <property type="match status" value="1"/>
</dbReference>
<feature type="compositionally biased region" description="Low complexity" evidence="5">
    <location>
        <begin position="124"/>
        <end position="133"/>
    </location>
</feature>
<dbReference type="SMART" id="SM00547">
    <property type="entry name" value="ZnF_RBZ"/>
    <property type="match status" value="1"/>
</dbReference>
<evidence type="ECO:0000256" key="1">
    <source>
        <dbReference type="ARBA" id="ARBA00022723"/>
    </source>
</evidence>
<evidence type="ECO:0000313" key="8">
    <source>
        <dbReference type="EMBL" id="GMI26164.1"/>
    </source>
</evidence>
<dbReference type="PROSITE" id="PS50096">
    <property type="entry name" value="IQ"/>
    <property type="match status" value="1"/>
</dbReference>
<dbReference type="PROSITE" id="PS01358">
    <property type="entry name" value="ZF_RANBP2_1"/>
    <property type="match status" value="1"/>
</dbReference>
<dbReference type="Proteomes" id="UP001165060">
    <property type="component" value="Unassembled WGS sequence"/>
</dbReference>
<keyword evidence="9" id="KW-1185">Reference proteome</keyword>
<dbReference type="PROSITE" id="PS50089">
    <property type="entry name" value="ZF_RING_2"/>
    <property type="match status" value="2"/>
</dbReference>
<proteinExistence type="predicted"/>
<feature type="domain" description="RanBP2-type" evidence="7">
    <location>
        <begin position="137"/>
        <end position="166"/>
    </location>
</feature>
<evidence type="ECO:0008006" key="10">
    <source>
        <dbReference type="Google" id="ProtNLM"/>
    </source>
</evidence>
<name>A0ABQ6MGY6_9STRA</name>
<comment type="caution">
    <text evidence="8">The sequence shown here is derived from an EMBL/GenBank/DDBJ whole genome shotgun (WGS) entry which is preliminary data.</text>
</comment>
<sequence length="511" mass="54888">MPDQPGHARNAAMNILASAPGFIPSSSSSSSSSFSSSLRPSQPLHPPARTQLPIASSMNIPGVMAHAHSLRMSHNKARPSPAAAASSSSSSSSHSVNSAALQDQLIRSLDLNLNPVRSNRRRTTQPSRQPRPNAEAPAGSWTCEACTLVNPGGTSCCQACGGPFRTGGQQQPPADGEYAERPTLAQMRGLAPPPPKKLTERQWVDVEFNAMVRGDANGTCSICFNDFSSGDQVILDCSHTFHAECIRSFEKFLRAKQRTCPMCRHASYQKKVTDVGMILHRVKCATKMQGQIRGFVGRCKYRAMLKRHYAEGGDGKEVNSERRRDFYAAEIGTLGDRLAATVEEKEDSIEDLFKEFDANLAVSRHLFSEAGAGGAPPPPAAPASPPPPPPAKPALGPMEWLSVWNSTTKRSGVHECGICLCACDIPAVPAPSALAGVAPPSASSEMALLSCTHVFHQKCILSFEQFNIYEGVNLCPICRTDYKRIGVGEVLAIEYGVKYGDARYIPKDAGT</sequence>
<dbReference type="SUPFAM" id="SSF57850">
    <property type="entry name" value="RING/U-box"/>
    <property type="match status" value="2"/>
</dbReference>
<dbReference type="InterPro" id="IPR013083">
    <property type="entry name" value="Znf_RING/FYVE/PHD"/>
</dbReference>
<dbReference type="PANTHER" id="PTHR14991:SF0">
    <property type="entry name" value="RING FINGER PROTEIN 32"/>
    <property type="match status" value="1"/>
</dbReference>
<evidence type="ECO:0000313" key="9">
    <source>
        <dbReference type="Proteomes" id="UP001165060"/>
    </source>
</evidence>
<evidence type="ECO:0000256" key="4">
    <source>
        <dbReference type="PROSITE-ProRule" id="PRU00322"/>
    </source>
</evidence>
<keyword evidence="3" id="KW-0862">Zinc</keyword>
<dbReference type="InterPro" id="IPR042862">
    <property type="entry name" value="RNF32"/>
</dbReference>
<feature type="region of interest" description="Disordered" evidence="5">
    <location>
        <begin position="69"/>
        <end position="138"/>
    </location>
</feature>
<protein>
    <recommendedName>
        <fullName evidence="10">RanBP-type and C3HC4-type zinc finger-containing protein 1</fullName>
    </recommendedName>
</protein>
<feature type="region of interest" description="Disordered" evidence="5">
    <location>
        <begin position="370"/>
        <end position="395"/>
    </location>
</feature>
<dbReference type="Gene3D" id="3.30.40.10">
    <property type="entry name" value="Zinc/RING finger domain, C3HC4 (zinc finger)"/>
    <property type="match status" value="2"/>
</dbReference>
<dbReference type="Gene3D" id="4.10.1060.10">
    <property type="entry name" value="Zinc finger, RanBP2-type"/>
    <property type="match status" value="1"/>
</dbReference>
<accession>A0ABQ6MGY6</accession>
<dbReference type="Pfam" id="PF13639">
    <property type="entry name" value="zf-RING_2"/>
    <property type="match status" value="1"/>
</dbReference>
<evidence type="ECO:0000259" key="7">
    <source>
        <dbReference type="PROSITE" id="PS50199"/>
    </source>
</evidence>
<dbReference type="InterPro" id="IPR001841">
    <property type="entry name" value="Znf_RING"/>
</dbReference>